<dbReference type="PROSITE" id="PS00211">
    <property type="entry name" value="ABC_TRANSPORTER_1"/>
    <property type="match status" value="1"/>
</dbReference>
<dbReference type="InterPro" id="IPR003439">
    <property type="entry name" value="ABC_transporter-like_ATP-bd"/>
</dbReference>
<keyword evidence="2" id="KW-1003">Cell membrane</keyword>
<reference evidence="9 10" key="1">
    <citation type="submission" date="2019-10" db="EMBL/GenBank/DDBJ databases">
        <title>Epibacterium sp. nov., isolated from seawater.</title>
        <authorList>
            <person name="Zhang X."/>
            <person name="Li N."/>
        </authorList>
    </citation>
    <scope>NUCLEOTIDE SEQUENCE [LARGE SCALE GENOMIC DNA]</scope>
    <source>
        <strain evidence="9 10">SM1979</strain>
    </source>
</reference>
<dbReference type="SMART" id="SM00382">
    <property type="entry name" value="AAA"/>
    <property type="match status" value="1"/>
</dbReference>
<keyword evidence="10" id="KW-1185">Reference proteome</keyword>
<protein>
    <submittedName>
        <fullName evidence="9">ATP-binding cassette domain-containing protein</fullName>
    </submittedName>
</protein>
<evidence type="ECO:0000256" key="3">
    <source>
        <dbReference type="ARBA" id="ARBA00022741"/>
    </source>
</evidence>
<dbReference type="InterPro" id="IPR027417">
    <property type="entry name" value="P-loop_NTPase"/>
</dbReference>
<dbReference type="InterPro" id="IPR017871">
    <property type="entry name" value="ABC_transporter-like_CS"/>
</dbReference>
<dbReference type="Pfam" id="PF00005">
    <property type="entry name" value="ABC_tran"/>
    <property type="match status" value="1"/>
</dbReference>
<keyword evidence="4 9" id="KW-0067">ATP-binding</keyword>
<evidence type="ECO:0000256" key="6">
    <source>
        <dbReference type="ARBA" id="ARBA00023136"/>
    </source>
</evidence>
<keyword evidence="1" id="KW-0813">Transport</keyword>
<sequence>MTSSVTDLVDDKPAAQGLPDQTGAQRAPVLTHVQGTPNATVPLHDISVEGLSKTFGDTAIFSDVNFRLLRGEAVALVGANGTGKSTLLRCLLGLIPASGGTVEVLGHRITGARARDLRHLRARTGLVAQKHNLVPRLSVLSNVIHGLLGAHSGPRFWSQSFAPPTARAAAMQALTQVGLAHLADRRADRLSGGQSQRVAIARALVANPQVLIADEPCASLDPAAGEEVMALFFKLVREQGVTVVFTSHHIDHALDYGDRVIGLAEGRLALDATAASLTSTDLRGLYD</sequence>
<evidence type="ECO:0000256" key="7">
    <source>
        <dbReference type="SAM" id="MobiDB-lite"/>
    </source>
</evidence>
<gene>
    <name evidence="9" type="ORF">GFB49_00575</name>
</gene>
<proteinExistence type="predicted"/>
<dbReference type="Gene3D" id="3.40.50.300">
    <property type="entry name" value="P-loop containing nucleotide triphosphate hydrolases"/>
    <property type="match status" value="1"/>
</dbReference>
<comment type="caution">
    <text evidence="9">The sequence shown here is derived from an EMBL/GenBank/DDBJ whole genome shotgun (WGS) entry which is preliminary data.</text>
</comment>
<name>A0A843YD05_9RHOB</name>
<keyword evidence="6" id="KW-0472">Membrane</keyword>
<evidence type="ECO:0000256" key="1">
    <source>
        <dbReference type="ARBA" id="ARBA00022448"/>
    </source>
</evidence>
<dbReference type="AlphaFoldDB" id="A0A843YD05"/>
<dbReference type="EMBL" id="WIBF01000001">
    <property type="protein sequence ID" value="MQQ06939.1"/>
    <property type="molecule type" value="Genomic_DNA"/>
</dbReference>
<dbReference type="PANTHER" id="PTHR43166:SF6">
    <property type="entry name" value="PHOSPHONATES IMPORT ATP-BINDING PROTEIN PHNC"/>
    <property type="match status" value="1"/>
</dbReference>
<feature type="region of interest" description="Disordered" evidence="7">
    <location>
        <begin position="1"/>
        <end position="24"/>
    </location>
</feature>
<evidence type="ECO:0000313" key="9">
    <source>
        <dbReference type="EMBL" id="MQQ06939.1"/>
    </source>
</evidence>
<organism evidence="9 10">
    <name type="scientific">Tritonibacter litoralis</name>
    <dbReference type="NCBI Taxonomy" id="2662264"/>
    <lineage>
        <taxon>Bacteria</taxon>
        <taxon>Pseudomonadati</taxon>
        <taxon>Pseudomonadota</taxon>
        <taxon>Alphaproteobacteria</taxon>
        <taxon>Rhodobacterales</taxon>
        <taxon>Paracoccaceae</taxon>
        <taxon>Tritonibacter</taxon>
    </lineage>
</organism>
<feature type="domain" description="ABC transporter" evidence="8">
    <location>
        <begin position="46"/>
        <end position="286"/>
    </location>
</feature>
<accession>A0A843YD05</accession>
<evidence type="ECO:0000313" key="10">
    <source>
        <dbReference type="Proteomes" id="UP000444174"/>
    </source>
</evidence>
<evidence type="ECO:0000256" key="5">
    <source>
        <dbReference type="ARBA" id="ARBA00022967"/>
    </source>
</evidence>
<evidence type="ECO:0000259" key="8">
    <source>
        <dbReference type="PROSITE" id="PS50893"/>
    </source>
</evidence>
<evidence type="ECO:0000256" key="2">
    <source>
        <dbReference type="ARBA" id="ARBA00022475"/>
    </source>
</evidence>
<dbReference type="PANTHER" id="PTHR43166">
    <property type="entry name" value="AMINO ACID IMPORT ATP-BINDING PROTEIN"/>
    <property type="match status" value="1"/>
</dbReference>
<dbReference type="InterPro" id="IPR050086">
    <property type="entry name" value="MetN_ABC_transporter-like"/>
</dbReference>
<dbReference type="GO" id="GO:0005524">
    <property type="term" value="F:ATP binding"/>
    <property type="evidence" value="ECO:0007669"/>
    <property type="project" value="UniProtKB-KW"/>
</dbReference>
<dbReference type="GO" id="GO:0016887">
    <property type="term" value="F:ATP hydrolysis activity"/>
    <property type="evidence" value="ECO:0007669"/>
    <property type="project" value="InterPro"/>
</dbReference>
<keyword evidence="5" id="KW-1278">Translocase</keyword>
<evidence type="ECO:0000256" key="4">
    <source>
        <dbReference type="ARBA" id="ARBA00022840"/>
    </source>
</evidence>
<keyword evidence="3" id="KW-0547">Nucleotide-binding</keyword>
<dbReference type="InterPro" id="IPR003593">
    <property type="entry name" value="AAA+_ATPase"/>
</dbReference>
<dbReference type="PROSITE" id="PS50893">
    <property type="entry name" value="ABC_TRANSPORTER_2"/>
    <property type="match status" value="1"/>
</dbReference>
<dbReference type="SUPFAM" id="SSF52540">
    <property type="entry name" value="P-loop containing nucleoside triphosphate hydrolases"/>
    <property type="match status" value="1"/>
</dbReference>
<dbReference type="Proteomes" id="UP000444174">
    <property type="component" value="Unassembled WGS sequence"/>
</dbReference>